<organism evidence="5 6">
    <name type="scientific">Eschrichtius robustus</name>
    <name type="common">California gray whale</name>
    <name type="synonym">Eschrichtius gibbosus</name>
    <dbReference type="NCBI Taxonomy" id="9764"/>
    <lineage>
        <taxon>Eukaryota</taxon>
        <taxon>Metazoa</taxon>
        <taxon>Chordata</taxon>
        <taxon>Craniata</taxon>
        <taxon>Vertebrata</taxon>
        <taxon>Euteleostomi</taxon>
        <taxon>Mammalia</taxon>
        <taxon>Eutheria</taxon>
        <taxon>Laurasiatheria</taxon>
        <taxon>Artiodactyla</taxon>
        <taxon>Whippomorpha</taxon>
        <taxon>Cetacea</taxon>
        <taxon>Mysticeti</taxon>
        <taxon>Eschrichtiidae</taxon>
        <taxon>Eschrichtius</taxon>
    </lineage>
</organism>
<dbReference type="InterPro" id="IPR003516">
    <property type="entry name" value="FANCA"/>
</dbReference>
<dbReference type="Pfam" id="PF24783">
    <property type="entry name" value="FANCA_arcN"/>
    <property type="match status" value="1"/>
</dbReference>
<gene>
    <name evidence="5" type="ORF">J1605_006942</name>
</gene>
<feature type="domain" description="Fanconi anaemia group A protein helical" evidence="3">
    <location>
        <begin position="645"/>
        <end position="722"/>
    </location>
</feature>
<dbReference type="Pfam" id="PF15865">
    <property type="entry name" value="Fanconi_A_N"/>
    <property type="match status" value="2"/>
</dbReference>
<evidence type="ECO:0000313" key="6">
    <source>
        <dbReference type="Proteomes" id="UP001159641"/>
    </source>
</evidence>
<evidence type="ECO:0000259" key="2">
    <source>
        <dbReference type="Pfam" id="PF15865"/>
    </source>
</evidence>
<proteinExistence type="predicted"/>
<name>A0AB34H3H4_ESCRO</name>
<evidence type="ECO:0008006" key="7">
    <source>
        <dbReference type="Google" id="ProtNLM"/>
    </source>
</evidence>
<keyword evidence="6" id="KW-1185">Reference proteome</keyword>
<feature type="domain" description="Fanconi anaemia group A protein arcN subdomain" evidence="4">
    <location>
        <begin position="900"/>
        <end position="1113"/>
    </location>
</feature>
<dbReference type="PRINTS" id="PR00826">
    <property type="entry name" value="FANCONIAGENE"/>
</dbReference>
<evidence type="ECO:0000313" key="5">
    <source>
        <dbReference type="EMBL" id="KAJ8785982.1"/>
    </source>
</evidence>
<feature type="domain" description="Fanconi anaemia group A protein N-terminal" evidence="2">
    <location>
        <begin position="254"/>
        <end position="348"/>
    </location>
</feature>
<feature type="domain" description="Fanconi anaemia group A protein C-terminal" evidence="1">
    <location>
        <begin position="1453"/>
        <end position="1642"/>
    </location>
</feature>
<dbReference type="GO" id="GO:0043240">
    <property type="term" value="C:Fanconi anaemia nuclear complex"/>
    <property type="evidence" value="ECO:0007669"/>
    <property type="project" value="InterPro"/>
</dbReference>
<dbReference type="InterPro" id="IPR055386">
    <property type="entry name" value="FANCA_helical"/>
</dbReference>
<evidence type="ECO:0000259" key="4">
    <source>
        <dbReference type="Pfam" id="PF24783"/>
    </source>
</evidence>
<dbReference type="InterPro" id="IPR055277">
    <property type="entry name" value="Fanconi_A_C"/>
</dbReference>
<dbReference type="PANTHER" id="PTHR12047">
    <property type="entry name" value="FANCONI ANEMIA GROUP A PROTEIN"/>
    <property type="match status" value="1"/>
</dbReference>
<sequence>MPFESAPQTSNVSDTYLAQVSVFPRSRHHQDGRRAPPPRWLPRLRPCRVWPGSWQPMGARACPRPMGRQRGPEAERRRPWFVRDMSASRARGAASDPGHGGRRRAWVELLAGRVRRQQLGPEGEPKVGESAVRLLRRHLNLGDLVLEVDGPPRKQLCLSRLIDYDGPGAHTDLSSSLIGSALRDQAAQLGVPAAVLSSQVVASGLVQVCEADAGPPPKVLMTPDQRKKLSSLFEIAQNLLAQSMFSRLSFCQELWKVQNSLLLEAVWRLHVQNIVSLQELLESHADSQAVVAWLSRDLRLLCEQTEAPCQHADVARAMLSDFVQMLVLRAFQKNVDVRGTVEPEWMTQGAPECRCEGTGLGGGLSPTALEGTAFPTAHEAALEALAAGIQEGSAAHKAVSCWFSVFSGHMYRSIISTESPKRFFCHTLTQILTHKPVLKVSDAVQMQREWSFARTPPLLSGLYRRLFVILSPEELVDCLQEVLETREVNWQHVLSCVSTLVICLPDAQQLVNGWVSRLLAHAFESCDLDSMVLAFLVARQAALEGPAAFPSYAAWFQAAFGSARGFHSCSKKALVFLFKFLSDLVPFEAPRYLQVHVLHPPLVPSKYRALLTDYVALARTRLADLKVSIENMGLYEDLSSAGDVTEDVEKAIMVFEHTGKIPAAVLEASIFRRSYYLSHFLPALLTPRVLPRVPDSRAVLIESLRRAEKIPPSLYATYRQACSTVREKPEDAASRREVEPSCAEEPLGLLTTALRELRASVTDPPQHDVEHLVVHPTTACSASAVVVLRAQDVPSWPAWPFRTLLLQHVVLGEVEARVGPQRCRKMVSQPGLRVPVLAEPPRQGRAAAAGVSVCRGGWRVRGAGYRHWGLGDVKSYASPSEKPGHLHCRKVPLLARRGRERPQALSAQMAVISEQLRSALGLSEDDSDVEGAPVQLSVRAPELRPWEQRVVDLLLTSFCQNLMAASSVAPPDRQGPWAAHFVRTLCRRRLLPALLSRLCQLLRHQGPSLSASHVVGLAALAVHLGESRSALPEVHVGPPTPARGLPVPELFDILLPCRTQESSALCLKFCTAAISYSLCKFSSQSRDILYSCLSPGLIKKFQFIVFRWFSEARDPPSWEDPASSPWRPLCLPSADWRRAALCLWKQRTSRELLQREGLRLTYRDWLQLELEIQPEVDSLSDTERRDFHQWAIHQHFLPAPSATGGCDGDLEVACATLVDVLMDFCQSSRSYDRSENSDLVVGGCTGNRDIFSRLQEMAADLEQGPAPLGHAAPRGHFLFGVFCRRLQALARGWDVASRLQRQRELLMCKRILLGLPPSVLVGSPRLEQLAAPDCDDFFHLVNSELRNFSYDGALTHDITAHFFRGLLNACSRSRDPSLAADLTLTACQTQCPLLLTSALLWWPHLEPELHHRWRRCSQSPLPTELRRLQEAQHFAASVLSPLAAPPAPGPAWLCAAALHFVIRRAGKESIRQELGQLDSQGEELLVFLFFFSLMGLLSSHLTPQAIGSLKALDVCAEVLGCLQRKRISWLPLFQLTEADAGLGRTLLRLAPDHQVRLLPVAFYSLLSYFDKDALLQEDAFLHVAVNMYLKLAGLFVAGETGAVWTPAHGGELQAQAGRPRKPDNKCSSFSAAVDTSVPKKELLRRGRAAGRECGLQQAVLDPDLCQEPRLF</sequence>
<evidence type="ECO:0000259" key="3">
    <source>
        <dbReference type="Pfam" id="PF24781"/>
    </source>
</evidence>
<dbReference type="GO" id="GO:0036297">
    <property type="term" value="P:interstrand cross-link repair"/>
    <property type="evidence" value="ECO:0007669"/>
    <property type="project" value="InterPro"/>
</dbReference>
<comment type="caution">
    <text evidence="5">The sequence shown here is derived from an EMBL/GenBank/DDBJ whole genome shotgun (WGS) entry which is preliminary data.</text>
</comment>
<dbReference type="InterPro" id="IPR031729">
    <property type="entry name" value="Fanconi_A_N"/>
</dbReference>
<accession>A0AB34H3H4</accession>
<feature type="domain" description="Fanconi anaemia group A protein N-terminal" evidence="2">
    <location>
        <begin position="380"/>
        <end position="628"/>
    </location>
</feature>
<dbReference type="PANTHER" id="PTHR12047:SF2">
    <property type="entry name" value="FANCONI ANEMIA GROUP A PROTEIN"/>
    <property type="match status" value="1"/>
</dbReference>
<protein>
    <recommendedName>
        <fullName evidence="7">Fanconi anemia group A protein</fullName>
    </recommendedName>
</protein>
<evidence type="ECO:0000259" key="1">
    <source>
        <dbReference type="Pfam" id="PF03511"/>
    </source>
</evidence>
<reference evidence="5 6" key="1">
    <citation type="submission" date="2022-11" db="EMBL/GenBank/DDBJ databases">
        <title>Whole genome sequence of Eschrichtius robustus ER-17-0199.</title>
        <authorList>
            <person name="Bruniche-Olsen A."/>
            <person name="Black A.N."/>
            <person name="Fields C.J."/>
            <person name="Walden K."/>
            <person name="Dewoody J.A."/>
        </authorList>
    </citation>
    <scope>NUCLEOTIDE SEQUENCE [LARGE SCALE GENOMIC DNA]</scope>
    <source>
        <strain evidence="5">ER-17-0199</strain>
        <tissue evidence="5">Blubber</tissue>
    </source>
</reference>
<dbReference type="GO" id="GO:0045589">
    <property type="term" value="P:regulation of regulatory T cell differentiation"/>
    <property type="evidence" value="ECO:0007669"/>
    <property type="project" value="TreeGrafter"/>
</dbReference>
<dbReference type="InterPro" id="IPR055387">
    <property type="entry name" value="FANCA_arcN"/>
</dbReference>
<dbReference type="Pfam" id="PF24781">
    <property type="entry name" value="FANCA_helical"/>
    <property type="match status" value="1"/>
</dbReference>
<dbReference type="Proteomes" id="UP001159641">
    <property type="component" value="Unassembled WGS sequence"/>
</dbReference>
<dbReference type="Pfam" id="PF03511">
    <property type="entry name" value="FANCA_CTD"/>
    <property type="match status" value="1"/>
</dbReference>
<dbReference type="EMBL" id="JAIQCJ010002005">
    <property type="protein sequence ID" value="KAJ8785982.1"/>
    <property type="molecule type" value="Genomic_DNA"/>
</dbReference>